<dbReference type="GO" id="GO:0022857">
    <property type="term" value="F:transmembrane transporter activity"/>
    <property type="evidence" value="ECO:0007669"/>
    <property type="project" value="InterPro"/>
</dbReference>
<evidence type="ECO:0000256" key="6">
    <source>
        <dbReference type="ARBA" id="ARBA00023136"/>
    </source>
</evidence>
<keyword evidence="2" id="KW-0813">Transport</keyword>
<dbReference type="AlphaFoldDB" id="A0A644SZJ1"/>
<dbReference type="InterPro" id="IPR045324">
    <property type="entry name" value="Small_multidrug_res"/>
</dbReference>
<organism evidence="8">
    <name type="scientific">bioreactor metagenome</name>
    <dbReference type="NCBI Taxonomy" id="1076179"/>
    <lineage>
        <taxon>unclassified sequences</taxon>
        <taxon>metagenomes</taxon>
        <taxon>ecological metagenomes</taxon>
    </lineage>
</organism>
<evidence type="ECO:0000313" key="8">
    <source>
        <dbReference type="EMBL" id="MPL59994.1"/>
    </source>
</evidence>
<evidence type="ECO:0000256" key="3">
    <source>
        <dbReference type="ARBA" id="ARBA00022475"/>
    </source>
</evidence>
<gene>
    <name evidence="8" type="primary">sugE_1</name>
    <name evidence="8" type="ORF">SDC9_05550</name>
</gene>
<reference evidence="8" key="1">
    <citation type="submission" date="2019-08" db="EMBL/GenBank/DDBJ databases">
        <authorList>
            <person name="Kucharzyk K."/>
            <person name="Murdoch R.W."/>
            <person name="Higgins S."/>
            <person name="Loffler F."/>
        </authorList>
    </citation>
    <scope>NUCLEOTIDE SEQUENCE</scope>
</reference>
<protein>
    <submittedName>
        <fullName evidence="8">Quaternary ammonium compound-resistance protein SugE</fullName>
    </submittedName>
</protein>
<sequence length="108" mass="11127">MNPWVALIAAGLCEIGWPLGFKVAQTAPAWRMAAISLSVASMALSGWLLFLAQKQIPLGTAYAVWTGIGAAGTFILGVAVFGDALNWGRALGVAMIIGGVVVLKAMTP</sequence>
<dbReference type="EMBL" id="VSSQ01000011">
    <property type="protein sequence ID" value="MPL59994.1"/>
    <property type="molecule type" value="Genomic_DNA"/>
</dbReference>
<evidence type="ECO:0000256" key="1">
    <source>
        <dbReference type="ARBA" id="ARBA00004651"/>
    </source>
</evidence>
<dbReference type="SUPFAM" id="SSF103481">
    <property type="entry name" value="Multidrug resistance efflux transporter EmrE"/>
    <property type="match status" value="1"/>
</dbReference>
<keyword evidence="6 7" id="KW-0472">Membrane</keyword>
<dbReference type="InterPro" id="IPR037185">
    <property type="entry name" value="EmrE-like"/>
</dbReference>
<keyword evidence="3" id="KW-1003">Cell membrane</keyword>
<feature type="transmembrane region" description="Helical" evidence="7">
    <location>
        <begin position="28"/>
        <end position="50"/>
    </location>
</feature>
<feature type="transmembrane region" description="Helical" evidence="7">
    <location>
        <begin position="62"/>
        <end position="81"/>
    </location>
</feature>
<name>A0A644SZJ1_9ZZZZ</name>
<keyword evidence="5 7" id="KW-1133">Transmembrane helix</keyword>
<evidence type="ECO:0000256" key="2">
    <source>
        <dbReference type="ARBA" id="ARBA00022448"/>
    </source>
</evidence>
<dbReference type="Pfam" id="PF00893">
    <property type="entry name" value="Multi_Drug_Res"/>
    <property type="match status" value="1"/>
</dbReference>
<dbReference type="Gene3D" id="1.10.3730.20">
    <property type="match status" value="1"/>
</dbReference>
<comment type="caution">
    <text evidence="8">The sequence shown here is derived from an EMBL/GenBank/DDBJ whole genome shotgun (WGS) entry which is preliminary data.</text>
</comment>
<dbReference type="PANTHER" id="PTHR30561">
    <property type="entry name" value="SMR FAMILY PROTON-DEPENDENT DRUG EFFLUX TRANSPORTER SUGE"/>
    <property type="match status" value="1"/>
</dbReference>
<proteinExistence type="predicted"/>
<dbReference type="GO" id="GO:0005886">
    <property type="term" value="C:plasma membrane"/>
    <property type="evidence" value="ECO:0007669"/>
    <property type="project" value="UniProtKB-SubCell"/>
</dbReference>
<dbReference type="PANTHER" id="PTHR30561:SF0">
    <property type="entry name" value="GUANIDINIUM EXPORTER"/>
    <property type="match status" value="1"/>
</dbReference>
<feature type="transmembrane region" description="Helical" evidence="7">
    <location>
        <begin position="87"/>
        <end position="106"/>
    </location>
</feature>
<evidence type="ECO:0000256" key="5">
    <source>
        <dbReference type="ARBA" id="ARBA00022989"/>
    </source>
</evidence>
<accession>A0A644SZJ1</accession>
<dbReference type="InterPro" id="IPR000390">
    <property type="entry name" value="Small_drug/metabolite_transptr"/>
</dbReference>
<keyword evidence="4 7" id="KW-0812">Transmembrane</keyword>
<comment type="subcellular location">
    <subcellularLocation>
        <location evidence="1">Cell membrane</location>
        <topology evidence="1">Multi-pass membrane protein</topology>
    </subcellularLocation>
</comment>
<evidence type="ECO:0000256" key="4">
    <source>
        <dbReference type="ARBA" id="ARBA00022692"/>
    </source>
</evidence>
<evidence type="ECO:0000256" key="7">
    <source>
        <dbReference type="SAM" id="Phobius"/>
    </source>
</evidence>